<protein>
    <submittedName>
        <fullName evidence="3">Uncharacterized protein</fullName>
    </submittedName>
</protein>
<accession>A0A6A6GI04</accession>
<dbReference type="EMBL" id="ML992504">
    <property type="protein sequence ID" value="KAF2225267.1"/>
    <property type="molecule type" value="Genomic_DNA"/>
</dbReference>
<proteinExistence type="predicted"/>
<dbReference type="PANTHER" id="PTHR35043">
    <property type="entry name" value="TRANSCRIPTION FACTOR DOMAIN-CONTAINING PROTEIN"/>
    <property type="match status" value="1"/>
</dbReference>
<feature type="transmembrane region" description="Helical" evidence="1">
    <location>
        <begin position="324"/>
        <end position="345"/>
    </location>
</feature>
<dbReference type="OrthoDB" id="9451547at2759"/>
<keyword evidence="1" id="KW-1133">Transmembrane helix</keyword>
<dbReference type="Proteomes" id="UP000799538">
    <property type="component" value="Unassembled WGS sequence"/>
</dbReference>
<dbReference type="AlphaFoldDB" id="A0A6A6GI04"/>
<feature type="transmembrane region" description="Helical" evidence="1">
    <location>
        <begin position="92"/>
        <end position="112"/>
    </location>
</feature>
<feature type="transmembrane region" description="Helical" evidence="1">
    <location>
        <begin position="446"/>
        <end position="466"/>
    </location>
</feature>
<sequence>MASCTASYAVLLCLVTLSEASCIGAKECIETVRNGTQPVQKQGYTRQPDARGTLDILWSCIFTLFLCSWTIICTNLPGVGTSYVVTWWRKSWLTLLGLLAPEFVFGAAFIQWSTARTSMKQFQESGYKDWTMTHSFFADAGGFLLHTRDFPACPINGLQLHYLVIHGYVPLPALTKQHIGDRNKMDGMLRLISLWQVFWFCFNEFFRFLDGIHITALELTTVANIICSVPSAMCWFDKPQDVTMPETIFCKTTMAQILKEAKFGNPTSHYRYSPLEFIDRREWSWSRQWCHWTNILRHMGIDFVPDATPIKRVQTTYIREISDIQYFFVCAVGFVYMAMFVLAWNHDFPTRLEQLHWRFASLGAMATLLLCLFFERLGFILWPVWRERLMCHRTYRKWRAKMDWHPQRPWEKRLNTKVSNLARMCRNNTVSQDRALDVPLKTQLPLYFIGFMYFYTRGTMAILDIIELRHMPISAYTEARWTSLLPHM</sequence>
<evidence type="ECO:0000313" key="3">
    <source>
        <dbReference type="EMBL" id="KAF2225267.1"/>
    </source>
</evidence>
<feature type="transmembrane region" description="Helical" evidence="1">
    <location>
        <begin position="357"/>
        <end position="385"/>
    </location>
</feature>
<keyword evidence="2" id="KW-0732">Signal</keyword>
<evidence type="ECO:0000256" key="1">
    <source>
        <dbReference type="SAM" id="Phobius"/>
    </source>
</evidence>
<keyword evidence="1" id="KW-0472">Membrane</keyword>
<feature type="chain" id="PRO_5025521527" evidence="2">
    <location>
        <begin position="21"/>
        <end position="488"/>
    </location>
</feature>
<keyword evidence="1" id="KW-0812">Transmembrane</keyword>
<gene>
    <name evidence="3" type="ORF">BDZ85DRAFT_248631</name>
</gene>
<feature type="signal peptide" evidence="2">
    <location>
        <begin position="1"/>
        <end position="20"/>
    </location>
</feature>
<name>A0A6A6GI04_9PEZI</name>
<dbReference type="PANTHER" id="PTHR35043:SF8">
    <property type="entry name" value="DUF4220 DOMAIN-CONTAINING PROTEIN"/>
    <property type="match status" value="1"/>
</dbReference>
<keyword evidence="4" id="KW-1185">Reference proteome</keyword>
<feature type="transmembrane region" description="Helical" evidence="1">
    <location>
        <begin position="56"/>
        <end position="80"/>
    </location>
</feature>
<reference evidence="4" key="1">
    <citation type="journal article" date="2020" name="Stud. Mycol.">
        <title>101 Dothideomycetes genomes: A test case for predicting lifestyles and emergence of pathogens.</title>
        <authorList>
            <person name="Haridas S."/>
            <person name="Albert R."/>
            <person name="Binder M."/>
            <person name="Bloem J."/>
            <person name="LaButti K."/>
            <person name="Salamov A."/>
            <person name="Andreopoulos B."/>
            <person name="Baker S."/>
            <person name="Barry K."/>
            <person name="Bills G."/>
            <person name="Bluhm B."/>
            <person name="Cannon C."/>
            <person name="Castanera R."/>
            <person name="Culley D."/>
            <person name="Daum C."/>
            <person name="Ezra D."/>
            <person name="Gonzalez J."/>
            <person name="Henrissat B."/>
            <person name="Kuo A."/>
            <person name="Liang C."/>
            <person name="Lipzen A."/>
            <person name="Lutzoni F."/>
            <person name="Magnuson J."/>
            <person name="Mondo S."/>
            <person name="Nolan M."/>
            <person name="Ohm R."/>
            <person name="Pangilinan J."/>
            <person name="Park H.-J."/>
            <person name="Ramirez L."/>
            <person name="Alfaro M."/>
            <person name="Sun H."/>
            <person name="Tritt A."/>
            <person name="Yoshinaga Y."/>
            <person name="Zwiers L.-H."/>
            <person name="Turgeon B."/>
            <person name="Goodwin S."/>
            <person name="Spatafora J."/>
            <person name="Crous P."/>
            <person name="Grigoriev I."/>
        </authorList>
    </citation>
    <scope>NUCLEOTIDE SEQUENCE [LARGE SCALE GENOMIC DNA]</scope>
    <source>
        <strain evidence="4">CECT 20119</strain>
    </source>
</reference>
<evidence type="ECO:0000256" key="2">
    <source>
        <dbReference type="SAM" id="SignalP"/>
    </source>
</evidence>
<evidence type="ECO:0000313" key="4">
    <source>
        <dbReference type="Proteomes" id="UP000799538"/>
    </source>
</evidence>
<organism evidence="3 4">
    <name type="scientific">Elsinoe ampelina</name>
    <dbReference type="NCBI Taxonomy" id="302913"/>
    <lineage>
        <taxon>Eukaryota</taxon>
        <taxon>Fungi</taxon>
        <taxon>Dikarya</taxon>
        <taxon>Ascomycota</taxon>
        <taxon>Pezizomycotina</taxon>
        <taxon>Dothideomycetes</taxon>
        <taxon>Dothideomycetidae</taxon>
        <taxon>Myriangiales</taxon>
        <taxon>Elsinoaceae</taxon>
        <taxon>Elsinoe</taxon>
    </lineage>
</organism>